<accession>A0A2A4EX60</accession>
<dbReference type="PANTHER" id="PTHR48079">
    <property type="entry name" value="PROTEIN YEEZ"/>
    <property type="match status" value="1"/>
</dbReference>
<sequence>MKIFITGVTGYIGGSIAARLVADGHAVSGLVRDYEKAATLEAAGITPIIGVLDDDALLYATARSVDAVINAASSDHGGAVDALIAGLSGSGKTLLHTSGTSVIADDAQGEHGAGTVFDESTPFVTPPEKAERRAIDQRVRSAAKLAVRSAVICNSMIYGVGRGMRRDSAQIPLLAANALAFGAVRVIGKGLNRWSNVHIDDVVELYVRALEAAPGGSFYFAENGEASLHEIGAALAERLGMPSVERWDIADAAEVLGHSRAHFSLASNSRVNADRARQELVWTPRHASVIDWIRDEMPVRA</sequence>
<dbReference type="Pfam" id="PF01370">
    <property type="entry name" value="Epimerase"/>
    <property type="match status" value="1"/>
</dbReference>
<dbReference type="InterPro" id="IPR036291">
    <property type="entry name" value="NAD(P)-bd_dom_sf"/>
</dbReference>
<gene>
    <name evidence="2" type="ORF">BZL54_32195</name>
</gene>
<protein>
    <submittedName>
        <fullName evidence="2">Epimerase</fullName>
    </submittedName>
</protein>
<evidence type="ECO:0000313" key="2">
    <source>
        <dbReference type="EMBL" id="PCE24736.1"/>
    </source>
</evidence>
<comment type="caution">
    <text evidence="2">The sequence shown here is derived from an EMBL/GenBank/DDBJ whole genome shotgun (WGS) entry which is preliminary data.</text>
</comment>
<dbReference type="PANTHER" id="PTHR48079:SF6">
    <property type="entry name" value="NAD(P)-BINDING DOMAIN-CONTAINING PROTEIN-RELATED"/>
    <property type="match status" value="1"/>
</dbReference>
<dbReference type="GO" id="GO:0004029">
    <property type="term" value="F:aldehyde dehydrogenase (NAD+) activity"/>
    <property type="evidence" value="ECO:0007669"/>
    <property type="project" value="TreeGrafter"/>
</dbReference>
<dbReference type="Proteomes" id="UP000217994">
    <property type="component" value="Unassembled WGS sequence"/>
</dbReference>
<dbReference type="GeneID" id="69002324"/>
<dbReference type="Gene3D" id="3.40.50.720">
    <property type="entry name" value="NAD(P)-binding Rossmann-like Domain"/>
    <property type="match status" value="1"/>
</dbReference>
<feature type="domain" description="NAD-dependent epimerase/dehydratase" evidence="1">
    <location>
        <begin position="3"/>
        <end position="212"/>
    </location>
</feature>
<dbReference type="EMBL" id="MTZU01000117">
    <property type="protein sequence ID" value="PCE24736.1"/>
    <property type="molecule type" value="Genomic_DNA"/>
</dbReference>
<dbReference type="AlphaFoldDB" id="A0A2A4EX60"/>
<dbReference type="SUPFAM" id="SSF51735">
    <property type="entry name" value="NAD(P)-binding Rossmann-fold domains"/>
    <property type="match status" value="1"/>
</dbReference>
<evidence type="ECO:0000259" key="1">
    <source>
        <dbReference type="Pfam" id="PF01370"/>
    </source>
</evidence>
<evidence type="ECO:0000313" key="3">
    <source>
        <dbReference type="Proteomes" id="UP000217994"/>
    </source>
</evidence>
<organism evidence="2 3">
    <name type="scientific">Burkholderia ubonensis subsp. mesacidophila</name>
    <dbReference type="NCBI Taxonomy" id="265293"/>
    <lineage>
        <taxon>Bacteria</taxon>
        <taxon>Pseudomonadati</taxon>
        <taxon>Pseudomonadota</taxon>
        <taxon>Betaproteobacteria</taxon>
        <taxon>Burkholderiales</taxon>
        <taxon>Burkholderiaceae</taxon>
        <taxon>Burkholderia</taxon>
        <taxon>Burkholderia cepacia complex</taxon>
    </lineage>
</organism>
<proteinExistence type="predicted"/>
<dbReference type="InterPro" id="IPR051783">
    <property type="entry name" value="NAD(P)-dependent_oxidoreduct"/>
</dbReference>
<reference evidence="2 3" key="1">
    <citation type="submission" date="2017-01" db="EMBL/GenBank/DDBJ databases">
        <title>Whole-Genome Shotgun Sequencing of Two beta-Proteobacterial Species in Search of the Bulgecin Biosynthetic Cluster.</title>
        <authorList>
            <person name="Horsman M.E."/>
            <person name="Marous D.R."/>
            <person name="Li R."/>
            <person name="Oliver R.A."/>
            <person name="Byun B."/>
            <person name="Emrich S.J."/>
            <person name="Boggess B."/>
            <person name="Townsend C.A."/>
            <person name="Mobashery S."/>
        </authorList>
    </citation>
    <scope>NUCLEOTIDE SEQUENCE [LARGE SCALE GENOMIC DNA]</scope>
    <source>
        <strain evidence="2 3">ATCC 31433</strain>
    </source>
</reference>
<dbReference type="InterPro" id="IPR001509">
    <property type="entry name" value="Epimerase_deHydtase"/>
</dbReference>
<dbReference type="GO" id="GO:0005737">
    <property type="term" value="C:cytoplasm"/>
    <property type="evidence" value="ECO:0007669"/>
    <property type="project" value="TreeGrafter"/>
</dbReference>
<dbReference type="RefSeq" id="WP_084903003.1">
    <property type="nucleotide sequence ID" value="NZ_CP020737.1"/>
</dbReference>
<name>A0A2A4EX60_9BURK</name>